<keyword evidence="3" id="KW-0256">Endoplasmic reticulum</keyword>
<evidence type="ECO:0000256" key="3">
    <source>
        <dbReference type="ARBA" id="ARBA00022824"/>
    </source>
</evidence>
<dbReference type="GO" id="GO:0005789">
    <property type="term" value="C:endoplasmic reticulum membrane"/>
    <property type="evidence" value="ECO:0007669"/>
    <property type="project" value="UniProtKB-SubCell"/>
</dbReference>
<evidence type="ECO:0000313" key="7">
    <source>
        <dbReference type="EMBL" id="KAK1482514.1"/>
    </source>
</evidence>
<feature type="transmembrane region" description="Helical" evidence="6">
    <location>
        <begin position="56"/>
        <end position="77"/>
    </location>
</feature>
<reference evidence="7" key="1">
    <citation type="submission" date="2016-11" db="EMBL/GenBank/DDBJ databases">
        <title>The genome sequence of Colletotrichum cuscutae.</title>
        <authorList>
            <person name="Baroncelli R."/>
        </authorList>
    </citation>
    <scope>NUCLEOTIDE SEQUENCE</scope>
    <source>
        <strain evidence="7">IMI 304802</strain>
    </source>
</reference>
<evidence type="ECO:0000256" key="6">
    <source>
        <dbReference type="SAM" id="Phobius"/>
    </source>
</evidence>
<keyword evidence="2 6" id="KW-0812">Transmembrane</keyword>
<evidence type="ECO:0000256" key="2">
    <source>
        <dbReference type="ARBA" id="ARBA00022692"/>
    </source>
</evidence>
<evidence type="ECO:0000256" key="1">
    <source>
        <dbReference type="ARBA" id="ARBA00004477"/>
    </source>
</evidence>
<evidence type="ECO:0000313" key="8">
    <source>
        <dbReference type="Proteomes" id="UP001239213"/>
    </source>
</evidence>
<dbReference type="EMBL" id="MPDP01000090">
    <property type="protein sequence ID" value="KAK1482514.1"/>
    <property type="molecule type" value="Genomic_DNA"/>
</dbReference>
<dbReference type="AlphaFoldDB" id="A0AAI9VHN2"/>
<keyword evidence="8" id="KW-1185">Reference proteome</keyword>
<dbReference type="InterPro" id="IPR024512">
    <property type="entry name" value="Ser_palmitoyltrfase_ssu-like"/>
</dbReference>
<evidence type="ECO:0000256" key="5">
    <source>
        <dbReference type="ARBA" id="ARBA00023136"/>
    </source>
</evidence>
<keyword evidence="5 6" id="KW-0472">Membrane</keyword>
<evidence type="ECO:0000256" key="4">
    <source>
        <dbReference type="ARBA" id="ARBA00022989"/>
    </source>
</evidence>
<gene>
    <name evidence="7" type="ORF">CCUS01_04127</name>
</gene>
<comment type="caution">
    <text evidence="7">The sequence shown here is derived from an EMBL/GenBank/DDBJ whole genome shotgun (WGS) entry which is preliminary data.</text>
</comment>
<keyword evidence="4 6" id="KW-1133">Transmembrane helix</keyword>
<sequence>MSALQSFSKWLHLKQYQIEVTFSVYIFTPLEKFIFSAATSPLAETRKIRPANKPPLLADTVLFLLSSLTVIATVLYLPQHIAFLMSRAWFYMHGDPIDAVVDTVVDAVEFTKAAVESVLMAEKTGTTAAALAQQTVELVKEL</sequence>
<accession>A0AAI9VHN2</accession>
<name>A0AAI9VHN2_9PEZI</name>
<organism evidence="7 8">
    <name type="scientific">Colletotrichum cuscutae</name>
    <dbReference type="NCBI Taxonomy" id="1209917"/>
    <lineage>
        <taxon>Eukaryota</taxon>
        <taxon>Fungi</taxon>
        <taxon>Dikarya</taxon>
        <taxon>Ascomycota</taxon>
        <taxon>Pezizomycotina</taxon>
        <taxon>Sordariomycetes</taxon>
        <taxon>Hypocreomycetidae</taxon>
        <taxon>Glomerellales</taxon>
        <taxon>Glomerellaceae</taxon>
        <taxon>Colletotrichum</taxon>
        <taxon>Colletotrichum acutatum species complex</taxon>
    </lineage>
</organism>
<protein>
    <submittedName>
        <fullName evidence="7">Uncharacterized protein</fullName>
    </submittedName>
</protein>
<dbReference type="Proteomes" id="UP001239213">
    <property type="component" value="Unassembled WGS sequence"/>
</dbReference>
<comment type="subcellular location">
    <subcellularLocation>
        <location evidence="1">Endoplasmic reticulum membrane</location>
        <topology evidence="1">Multi-pass membrane protein</topology>
    </subcellularLocation>
</comment>
<proteinExistence type="predicted"/>
<dbReference type="Pfam" id="PF11779">
    <property type="entry name" value="SPT_ssu-like"/>
    <property type="match status" value="1"/>
</dbReference>